<organism evidence="3 4">
    <name type="scientific">Kitasatospora cineracea</name>
    <dbReference type="NCBI Taxonomy" id="88074"/>
    <lineage>
        <taxon>Bacteria</taxon>
        <taxon>Bacillati</taxon>
        <taxon>Actinomycetota</taxon>
        <taxon>Actinomycetes</taxon>
        <taxon>Kitasatosporales</taxon>
        <taxon>Streptomycetaceae</taxon>
        <taxon>Kitasatospora</taxon>
    </lineage>
</organism>
<sequence length="349" mass="38142">MLRYEVAAEDLVRSRFALSPAFELANLLRLLDRGGERSLPPGWRERLRPAFLRLRADPAVRAALALHNEKFGADFIAIPPRGMDQTWADDLAAVLAAPPEPARAEIARCLAARPDTDGPARAVLAAPDAVRQVAEALDRTWHALLARDWPQLRALCERDVVHRAGELGQRGWAAALAGLHENVRWRDGGIEVPPFDAATTYSLRGAGLLLVPSVFVWPNVAAHHDEPWPCTLIYPARGISALWEPGAAVPPDALAALLGPLPGPRPGRPGHPRQHHPARPQPAPDPRRGRRPPRRPARRRPPLPRPRGPFGPLPPHPDGRRPDRFGPLTGARARRPPPGVWAGVATVRP</sequence>
<feature type="region of interest" description="Disordered" evidence="1">
    <location>
        <begin position="254"/>
        <end position="349"/>
    </location>
</feature>
<dbReference type="EMBL" id="RKQG01000002">
    <property type="protein sequence ID" value="RPE29622.1"/>
    <property type="molecule type" value="Genomic_DNA"/>
</dbReference>
<evidence type="ECO:0000313" key="4">
    <source>
        <dbReference type="Proteomes" id="UP000266906"/>
    </source>
</evidence>
<gene>
    <name evidence="3" type="ORF">EDD38_6780</name>
</gene>
<dbReference type="Pfam" id="PF19361">
    <property type="entry name" value="DUF5937"/>
    <property type="match status" value="1"/>
</dbReference>
<feature type="compositionally biased region" description="Basic residues" evidence="1">
    <location>
        <begin position="288"/>
        <end position="302"/>
    </location>
</feature>
<dbReference type="Proteomes" id="UP000266906">
    <property type="component" value="Unassembled WGS sequence"/>
</dbReference>
<keyword evidence="4" id="KW-1185">Reference proteome</keyword>
<evidence type="ECO:0000256" key="1">
    <source>
        <dbReference type="SAM" id="MobiDB-lite"/>
    </source>
</evidence>
<feature type="compositionally biased region" description="Pro residues" evidence="1">
    <location>
        <begin position="303"/>
        <end position="316"/>
    </location>
</feature>
<dbReference type="RefSeq" id="WP_425269928.1">
    <property type="nucleotide sequence ID" value="NZ_RKQG01000002.1"/>
</dbReference>
<dbReference type="AlphaFoldDB" id="A0A3N4R8U8"/>
<dbReference type="InterPro" id="IPR045981">
    <property type="entry name" value="DUF5937"/>
</dbReference>
<evidence type="ECO:0000313" key="3">
    <source>
        <dbReference type="EMBL" id="RPE29622.1"/>
    </source>
</evidence>
<feature type="compositionally biased region" description="Basic residues" evidence="1">
    <location>
        <begin position="268"/>
        <end position="278"/>
    </location>
</feature>
<name>A0A3N4R8U8_9ACTN</name>
<protein>
    <recommendedName>
        <fullName evidence="2">DUF5937 domain-containing protein</fullName>
    </recommendedName>
</protein>
<feature type="domain" description="DUF5937" evidence="2">
    <location>
        <begin position="105"/>
        <end position="237"/>
    </location>
</feature>
<reference evidence="3 4" key="1">
    <citation type="submission" date="2018-11" db="EMBL/GenBank/DDBJ databases">
        <title>Sequencing the genomes of 1000 actinobacteria strains.</title>
        <authorList>
            <person name="Klenk H.-P."/>
        </authorList>
    </citation>
    <scope>NUCLEOTIDE SEQUENCE [LARGE SCALE GENOMIC DNA]</scope>
    <source>
        <strain evidence="3 4">DSM 44781</strain>
    </source>
</reference>
<proteinExistence type="predicted"/>
<comment type="caution">
    <text evidence="3">The sequence shown here is derived from an EMBL/GenBank/DDBJ whole genome shotgun (WGS) entry which is preliminary data.</text>
</comment>
<evidence type="ECO:0000259" key="2">
    <source>
        <dbReference type="Pfam" id="PF19361"/>
    </source>
</evidence>
<accession>A0A3N4R8U8</accession>